<comment type="caution">
    <text evidence="2">The sequence shown here is derived from an EMBL/GenBank/DDBJ whole genome shotgun (WGS) entry which is preliminary data.</text>
</comment>
<organism evidence="2 3">
    <name type="scientific">Arthrobacter ramosus</name>
    <dbReference type="NCBI Taxonomy" id="1672"/>
    <lineage>
        <taxon>Bacteria</taxon>
        <taxon>Bacillati</taxon>
        <taxon>Actinomycetota</taxon>
        <taxon>Actinomycetes</taxon>
        <taxon>Micrococcales</taxon>
        <taxon>Micrococcaceae</taxon>
        <taxon>Arthrobacter</taxon>
    </lineage>
</organism>
<dbReference type="GO" id="GO:0008168">
    <property type="term" value="F:methyltransferase activity"/>
    <property type="evidence" value="ECO:0007669"/>
    <property type="project" value="UniProtKB-KW"/>
</dbReference>
<evidence type="ECO:0000313" key="2">
    <source>
        <dbReference type="EMBL" id="MFB9818045.1"/>
    </source>
</evidence>
<evidence type="ECO:0000259" key="1">
    <source>
        <dbReference type="Pfam" id="PF08241"/>
    </source>
</evidence>
<name>A0ABV5XW26_ARTRM</name>
<gene>
    <name evidence="2" type="ORF">ACFFP1_00860</name>
</gene>
<dbReference type="Pfam" id="PF08241">
    <property type="entry name" value="Methyltransf_11"/>
    <property type="match status" value="1"/>
</dbReference>
<dbReference type="CDD" id="cd02440">
    <property type="entry name" value="AdoMet_MTases"/>
    <property type="match status" value="1"/>
</dbReference>
<sequence>MSIQAAPGGTDARDADAFAADTGPLALFGQAVFGQAQFGQGGHEPYARSLPLGLGRLTLRPESAWRGTIGPVHFNMLDWSASATASERELLRTLRGPVLDVGCGPGRMLEAARELGLASLGVDSSPAAVRLATDRGGAAILGSIFDPVPHERGWGSALLLDGNIGIGGNIRMLLDRVASLLAPGGQVLAEAEAPDSLDVAYLAVLEDSDGRASAAFPWARAGAKALAFHAARAGLDTAGTRTVQDRVFLTLERRP</sequence>
<evidence type="ECO:0000313" key="3">
    <source>
        <dbReference type="Proteomes" id="UP001589702"/>
    </source>
</evidence>
<dbReference type="RefSeq" id="WP_234754541.1">
    <property type="nucleotide sequence ID" value="NZ_BAAAWN010000001.1"/>
</dbReference>
<dbReference type="SUPFAM" id="SSF53335">
    <property type="entry name" value="S-adenosyl-L-methionine-dependent methyltransferases"/>
    <property type="match status" value="1"/>
</dbReference>
<keyword evidence="2" id="KW-0489">Methyltransferase</keyword>
<dbReference type="InterPro" id="IPR029063">
    <property type="entry name" value="SAM-dependent_MTases_sf"/>
</dbReference>
<dbReference type="GO" id="GO:0032259">
    <property type="term" value="P:methylation"/>
    <property type="evidence" value="ECO:0007669"/>
    <property type="project" value="UniProtKB-KW"/>
</dbReference>
<dbReference type="Gene3D" id="3.40.50.150">
    <property type="entry name" value="Vaccinia Virus protein VP39"/>
    <property type="match status" value="1"/>
</dbReference>
<dbReference type="Proteomes" id="UP001589702">
    <property type="component" value="Unassembled WGS sequence"/>
</dbReference>
<proteinExistence type="predicted"/>
<keyword evidence="3" id="KW-1185">Reference proteome</keyword>
<feature type="domain" description="Methyltransferase type 11" evidence="1">
    <location>
        <begin position="99"/>
        <end position="145"/>
    </location>
</feature>
<accession>A0ABV5XW26</accession>
<protein>
    <submittedName>
        <fullName evidence="2">Methyltransferase domain-containing protein</fullName>
    </submittedName>
</protein>
<reference evidence="2 3" key="1">
    <citation type="submission" date="2024-09" db="EMBL/GenBank/DDBJ databases">
        <authorList>
            <person name="Sun Q."/>
            <person name="Mori K."/>
        </authorList>
    </citation>
    <scope>NUCLEOTIDE SEQUENCE [LARGE SCALE GENOMIC DNA]</scope>
    <source>
        <strain evidence="2 3">JCM 1334</strain>
    </source>
</reference>
<keyword evidence="2" id="KW-0808">Transferase</keyword>
<dbReference type="EMBL" id="JBHMBC010000002">
    <property type="protein sequence ID" value="MFB9818045.1"/>
    <property type="molecule type" value="Genomic_DNA"/>
</dbReference>
<dbReference type="InterPro" id="IPR013216">
    <property type="entry name" value="Methyltransf_11"/>
</dbReference>